<organism evidence="2 3">
    <name type="scientific">Aureobasidium melanogenum</name>
    <name type="common">Aureobasidium pullulans var. melanogenum</name>
    <dbReference type="NCBI Taxonomy" id="46634"/>
    <lineage>
        <taxon>Eukaryota</taxon>
        <taxon>Fungi</taxon>
        <taxon>Dikarya</taxon>
        <taxon>Ascomycota</taxon>
        <taxon>Pezizomycotina</taxon>
        <taxon>Dothideomycetes</taxon>
        <taxon>Dothideomycetidae</taxon>
        <taxon>Dothideales</taxon>
        <taxon>Saccotheciaceae</taxon>
        <taxon>Aureobasidium</taxon>
    </lineage>
</organism>
<comment type="caution">
    <text evidence="2">The sequence shown here is derived from an EMBL/GenBank/DDBJ whole genome shotgun (WGS) entry which is preliminary data.</text>
</comment>
<accession>A0A9P8GRL0</accession>
<feature type="signal peptide" evidence="1">
    <location>
        <begin position="1"/>
        <end position="19"/>
    </location>
</feature>
<evidence type="ECO:0008006" key="4">
    <source>
        <dbReference type="Google" id="ProtNLM"/>
    </source>
</evidence>
<evidence type="ECO:0000313" key="3">
    <source>
        <dbReference type="Proteomes" id="UP000767238"/>
    </source>
</evidence>
<dbReference type="EMBL" id="JAHFYH010000001">
    <property type="protein sequence ID" value="KAH0237933.1"/>
    <property type="molecule type" value="Genomic_DNA"/>
</dbReference>
<dbReference type="Proteomes" id="UP000767238">
    <property type="component" value="Unassembled WGS sequence"/>
</dbReference>
<gene>
    <name evidence="2" type="ORF">KCV03_g151</name>
</gene>
<protein>
    <recommendedName>
        <fullName evidence="4">Secreted protein</fullName>
    </recommendedName>
</protein>
<evidence type="ECO:0000256" key="1">
    <source>
        <dbReference type="SAM" id="SignalP"/>
    </source>
</evidence>
<evidence type="ECO:0000313" key="2">
    <source>
        <dbReference type="EMBL" id="KAH0237933.1"/>
    </source>
</evidence>
<reference evidence="2" key="1">
    <citation type="journal article" date="2021" name="J Fungi (Basel)">
        <title>Virulence traits and population genomics of the black yeast Aureobasidium melanogenum.</title>
        <authorList>
            <person name="Cernosa A."/>
            <person name="Sun X."/>
            <person name="Gostincar C."/>
            <person name="Fang C."/>
            <person name="Gunde-Cimerman N."/>
            <person name="Song Z."/>
        </authorList>
    </citation>
    <scope>NUCLEOTIDE SEQUENCE</scope>
    <source>
        <strain evidence="2">EXF-8016</strain>
    </source>
</reference>
<dbReference type="AlphaFoldDB" id="A0A9P8GRL0"/>
<feature type="chain" id="PRO_5040225588" description="Secreted protein" evidence="1">
    <location>
        <begin position="20"/>
        <end position="139"/>
    </location>
</feature>
<name>A0A9P8GRL0_AURME</name>
<feature type="non-terminal residue" evidence="2">
    <location>
        <position position="139"/>
    </location>
</feature>
<sequence>MNLEGLDSWMFSFLSAVMALSMGAAKTARALVVGVLAHDAEEECGTQTAVHGRPRLSSVRCDVLETEEGLYGADQAVNTGLLEGFRELVAGCRVPSARVTLPPTCRCVSRASSRLSQSVHGKVVGRDFSTHCQSQYIRY</sequence>
<reference evidence="2" key="2">
    <citation type="submission" date="2021-08" db="EMBL/GenBank/DDBJ databases">
        <authorList>
            <person name="Gostincar C."/>
            <person name="Sun X."/>
            <person name="Song Z."/>
            <person name="Gunde-Cimerman N."/>
        </authorList>
    </citation>
    <scope>NUCLEOTIDE SEQUENCE</scope>
    <source>
        <strain evidence="2">EXF-8016</strain>
    </source>
</reference>
<keyword evidence="1" id="KW-0732">Signal</keyword>
<proteinExistence type="predicted"/>